<reference evidence="2 3" key="1">
    <citation type="submission" date="2013-11" db="EMBL/GenBank/DDBJ databases">
        <title>Opisthorchis viverrini - life in the bile duct.</title>
        <authorList>
            <person name="Young N.D."/>
            <person name="Nagarajan N."/>
            <person name="Lin S.J."/>
            <person name="Korhonen P.K."/>
            <person name="Jex A.R."/>
            <person name="Hall R.S."/>
            <person name="Safavi-Hemami H."/>
            <person name="Kaewkong W."/>
            <person name="Bertrand D."/>
            <person name="Gao S."/>
            <person name="Seet Q."/>
            <person name="Wongkham S."/>
            <person name="Teh B.T."/>
            <person name="Wongkham C."/>
            <person name="Intapan P.M."/>
            <person name="Maleewong W."/>
            <person name="Yang X."/>
            <person name="Hu M."/>
            <person name="Wang Z."/>
            <person name="Hofmann A."/>
            <person name="Sternberg P.W."/>
            <person name="Tan P."/>
            <person name="Wang J."/>
            <person name="Gasser R.B."/>
        </authorList>
    </citation>
    <scope>NUCLEOTIDE SEQUENCE [LARGE SCALE GENOMIC DNA]</scope>
</reference>
<organism evidence="2 3">
    <name type="scientific">Opisthorchis viverrini</name>
    <name type="common">Southeast Asian liver fluke</name>
    <dbReference type="NCBI Taxonomy" id="6198"/>
    <lineage>
        <taxon>Eukaryota</taxon>
        <taxon>Metazoa</taxon>
        <taxon>Spiralia</taxon>
        <taxon>Lophotrochozoa</taxon>
        <taxon>Platyhelminthes</taxon>
        <taxon>Trematoda</taxon>
        <taxon>Digenea</taxon>
        <taxon>Opisthorchiida</taxon>
        <taxon>Opisthorchiata</taxon>
        <taxon>Opisthorchiidae</taxon>
        <taxon>Opisthorchis</taxon>
    </lineage>
</organism>
<dbReference type="InterPro" id="IPR043502">
    <property type="entry name" value="DNA/RNA_pol_sf"/>
</dbReference>
<evidence type="ECO:0000313" key="3">
    <source>
        <dbReference type="Proteomes" id="UP000054324"/>
    </source>
</evidence>
<dbReference type="Pfam" id="PF00078">
    <property type="entry name" value="RVT_1"/>
    <property type="match status" value="1"/>
</dbReference>
<dbReference type="SUPFAM" id="SSF56672">
    <property type="entry name" value="DNA/RNA polymerases"/>
    <property type="match status" value="1"/>
</dbReference>
<gene>
    <name evidence="2" type="ORF">T265_05160</name>
</gene>
<name>A0A074ZPY4_OPIVI</name>
<dbReference type="AlphaFoldDB" id="A0A074ZPY4"/>
<dbReference type="InterPro" id="IPR000477">
    <property type="entry name" value="RT_dom"/>
</dbReference>
<dbReference type="CDD" id="cd01650">
    <property type="entry name" value="RT_nLTR_like"/>
    <property type="match status" value="1"/>
</dbReference>
<accession>A0A074ZPY4</accession>
<evidence type="ECO:0000313" key="2">
    <source>
        <dbReference type="EMBL" id="KER27877.1"/>
    </source>
</evidence>
<dbReference type="RefSeq" id="XP_009168356.1">
    <property type="nucleotide sequence ID" value="XM_009170092.1"/>
</dbReference>
<dbReference type="STRING" id="6198.A0A074ZPY4"/>
<dbReference type="KEGG" id="ovi:T265_05160"/>
<sequence>MVVPIFKMGTRIECSNHRGVSLTLVGTKLLSSLILRRLMAAREVLTRKNQAGFRPGRKCVDYIFTLRQVLEQRHMYRRPTILVFLDFKGALSPFLFNFVIDEIMRRTLDGFQNPGVQIVAGESFFDLEYADDIALIFEDHSKAQALLNELTVIIPSFGMRLATSKCKVLLQNVPSTNISLTIQAESLEIVENFTYLGSCISSDGSVSDEVSASVSKARITFANLCHLWRQKVRAVLLYGCEAWPLRTDDVRRLRVFDHRCLRGVAGLGWRQRVSNAAIRKRAPQSGKASSIIDYDGSVMCYACRNTVYRDECFSPCLLQDDANREVDSTWLGRRASKRSRRVWMLLVLCDFKDGVPVTPSVLGWRRCKKWRLIDVSGVRATTMDHFMGFKANIDPSLIETSEQPSEGKSSSVRRLFQSTKWCCV</sequence>
<dbReference type="Proteomes" id="UP000054324">
    <property type="component" value="Unassembled WGS sequence"/>
</dbReference>
<keyword evidence="3" id="KW-1185">Reference proteome</keyword>
<evidence type="ECO:0000259" key="1">
    <source>
        <dbReference type="Pfam" id="PF00078"/>
    </source>
</evidence>
<dbReference type="OrthoDB" id="418748at2759"/>
<feature type="domain" description="Reverse transcriptase" evidence="1">
    <location>
        <begin position="90"/>
        <end position="197"/>
    </location>
</feature>
<dbReference type="PANTHER" id="PTHR47027:SF20">
    <property type="entry name" value="REVERSE TRANSCRIPTASE-LIKE PROTEIN WITH RNA-DIRECTED DNA POLYMERASE DOMAIN"/>
    <property type="match status" value="1"/>
</dbReference>
<dbReference type="CTD" id="20319342"/>
<dbReference type="EMBL" id="KL596712">
    <property type="protein sequence ID" value="KER27877.1"/>
    <property type="molecule type" value="Genomic_DNA"/>
</dbReference>
<dbReference type="GeneID" id="20319342"/>
<dbReference type="PANTHER" id="PTHR47027">
    <property type="entry name" value="REVERSE TRANSCRIPTASE DOMAIN-CONTAINING PROTEIN"/>
    <property type="match status" value="1"/>
</dbReference>
<proteinExistence type="predicted"/>
<protein>
    <recommendedName>
        <fullName evidence="1">Reverse transcriptase domain-containing protein</fullName>
    </recommendedName>
</protein>